<dbReference type="KEGG" id="acad:UA74_12555"/>
<evidence type="ECO:0000313" key="3">
    <source>
        <dbReference type="Proteomes" id="UP000185511"/>
    </source>
</evidence>
<organism evidence="2 3">
    <name type="scientific">Actinoalloteichus fjordicus</name>
    <dbReference type="NCBI Taxonomy" id="1612552"/>
    <lineage>
        <taxon>Bacteria</taxon>
        <taxon>Bacillati</taxon>
        <taxon>Actinomycetota</taxon>
        <taxon>Actinomycetes</taxon>
        <taxon>Pseudonocardiales</taxon>
        <taxon>Pseudonocardiaceae</taxon>
        <taxon>Actinoalloteichus</taxon>
    </lineage>
</organism>
<dbReference type="InterPro" id="IPR007278">
    <property type="entry name" value="DUF397"/>
</dbReference>
<keyword evidence="3" id="KW-1185">Reference proteome</keyword>
<dbReference type="Pfam" id="PF04149">
    <property type="entry name" value="DUF397"/>
    <property type="match status" value="1"/>
</dbReference>
<protein>
    <submittedName>
        <fullName evidence="2">DUF397 family protein</fullName>
    </submittedName>
</protein>
<feature type="domain" description="DUF397" evidence="1">
    <location>
        <begin position="10"/>
        <end position="61"/>
    </location>
</feature>
<dbReference type="Proteomes" id="UP000185511">
    <property type="component" value="Chromosome"/>
</dbReference>
<accession>A0AAC9PS82</accession>
<dbReference type="EMBL" id="CP016076">
    <property type="protein sequence ID" value="APU14571.1"/>
    <property type="molecule type" value="Genomic_DNA"/>
</dbReference>
<sequence length="69" mass="7246">MHTSAQASGGWRTSSRSANNGTCVELACLGTTHAIRDSKSPDTGTLSLTSVQSADFFAAVKAGVFDRRR</sequence>
<proteinExistence type="predicted"/>
<gene>
    <name evidence="2" type="ORF">UA74_12555</name>
</gene>
<evidence type="ECO:0000259" key="1">
    <source>
        <dbReference type="Pfam" id="PF04149"/>
    </source>
</evidence>
<reference evidence="3" key="1">
    <citation type="submission" date="2016-06" db="EMBL/GenBank/DDBJ databases">
        <title>Complete genome sequence of Actinoalloteichus fjordicus DSM 46855 (=ADI127-17), type strain of the new species Actinoalloteichus fjordicus.</title>
        <authorList>
            <person name="Ruckert C."/>
            <person name="Nouioui I."/>
            <person name="Willmese J."/>
            <person name="van Wezel G."/>
            <person name="Klenk H.-P."/>
            <person name="Kalinowski J."/>
            <person name="Zotchev S.B."/>
        </authorList>
    </citation>
    <scope>NUCLEOTIDE SEQUENCE [LARGE SCALE GENOMIC DNA]</scope>
    <source>
        <strain evidence="3">ADI127-7</strain>
    </source>
</reference>
<name>A0AAC9PS82_9PSEU</name>
<evidence type="ECO:0000313" key="2">
    <source>
        <dbReference type="EMBL" id="APU14571.1"/>
    </source>
</evidence>
<dbReference type="AlphaFoldDB" id="A0AAC9PS82"/>